<keyword evidence="4" id="KW-1185">Reference proteome</keyword>
<dbReference type="Proteomes" id="UP001149140">
    <property type="component" value="Unassembled WGS sequence"/>
</dbReference>
<dbReference type="Pfam" id="PF02558">
    <property type="entry name" value="ApbA"/>
    <property type="match status" value="1"/>
</dbReference>
<protein>
    <submittedName>
        <fullName evidence="3">NAD(P)-binding domain-containing protein</fullName>
    </submittedName>
</protein>
<sequence length="315" mass="32764">MRFVVLGAGAIGGAVGGGLFRAGHDVTLIARGAALPVLRSSGLTLQTPDGDEVLRVPTVASADGVRDGDVVILAVKSQHTVAALESLAGRDVTIVCAQNGVANEVEALRRFERVYGVFVWLPARHVDPGVVQVYCAPVNGVLAVGRVPVGEDETARALAAAFTEAGSDGIASADVMRLKRAKLLGNLINGIQVVIGDGEEAEALHERAMAEARACFDAAGLEYEPQLGPLGSRMSTPRPVHGEGHANSSSWQSLERGTGTIETDFLNGEIVLLGRLHGVPTPVNAAVQSLATRMAREHLPPGSLELNAHLRGLAP</sequence>
<organism evidence="3 4">
    <name type="scientific">Solirubrobacter ginsenosidimutans</name>
    <dbReference type="NCBI Taxonomy" id="490573"/>
    <lineage>
        <taxon>Bacteria</taxon>
        <taxon>Bacillati</taxon>
        <taxon>Actinomycetota</taxon>
        <taxon>Thermoleophilia</taxon>
        <taxon>Solirubrobacterales</taxon>
        <taxon>Solirubrobacteraceae</taxon>
        <taxon>Solirubrobacter</taxon>
    </lineage>
</organism>
<dbReference type="PANTHER" id="PTHR21708">
    <property type="entry name" value="PROBABLE 2-DEHYDROPANTOATE 2-REDUCTASE"/>
    <property type="match status" value="1"/>
</dbReference>
<dbReference type="InterPro" id="IPR036291">
    <property type="entry name" value="NAD(P)-bd_dom_sf"/>
</dbReference>
<dbReference type="PANTHER" id="PTHR21708:SF26">
    <property type="entry name" value="2-DEHYDROPANTOATE 2-REDUCTASE"/>
    <property type="match status" value="1"/>
</dbReference>
<accession>A0A9X3MR62</accession>
<evidence type="ECO:0000313" key="4">
    <source>
        <dbReference type="Proteomes" id="UP001149140"/>
    </source>
</evidence>
<dbReference type="SUPFAM" id="SSF51735">
    <property type="entry name" value="NAD(P)-binding Rossmann-fold domains"/>
    <property type="match status" value="1"/>
</dbReference>
<dbReference type="Gene3D" id="3.40.50.720">
    <property type="entry name" value="NAD(P)-binding Rossmann-like Domain"/>
    <property type="match status" value="1"/>
</dbReference>
<name>A0A9X3MR62_9ACTN</name>
<comment type="caution">
    <text evidence="3">The sequence shown here is derived from an EMBL/GenBank/DDBJ whole genome shotgun (WGS) entry which is preliminary data.</text>
</comment>
<proteinExistence type="predicted"/>
<dbReference type="InterPro" id="IPR008927">
    <property type="entry name" value="6-PGluconate_DH-like_C_sf"/>
</dbReference>
<dbReference type="EMBL" id="JAPDOD010000003">
    <property type="protein sequence ID" value="MDA0159693.1"/>
    <property type="molecule type" value="Genomic_DNA"/>
</dbReference>
<dbReference type="Pfam" id="PF08546">
    <property type="entry name" value="ApbA_C"/>
    <property type="match status" value="1"/>
</dbReference>
<dbReference type="SUPFAM" id="SSF48179">
    <property type="entry name" value="6-phosphogluconate dehydrogenase C-terminal domain-like"/>
    <property type="match status" value="1"/>
</dbReference>
<dbReference type="InterPro" id="IPR013752">
    <property type="entry name" value="KPA_reductase"/>
</dbReference>
<dbReference type="GO" id="GO:0005737">
    <property type="term" value="C:cytoplasm"/>
    <property type="evidence" value="ECO:0007669"/>
    <property type="project" value="TreeGrafter"/>
</dbReference>
<dbReference type="InterPro" id="IPR013332">
    <property type="entry name" value="KPR_N"/>
</dbReference>
<gene>
    <name evidence="3" type="ORF">OM076_05425</name>
</gene>
<evidence type="ECO:0000259" key="2">
    <source>
        <dbReference type="Pfam" id="PF08546"/>
    </source>
</evidence>
<dbReference type="RefSeq" id="WP_270038463.1">
    <property type="nucleotide sequence ID" value="NZ_JAPDOD010000003.1"/>
</dbReference>
<evidence type="ECO:0000313" key="3">
    <source>
        <dbReference type="EMBL" id="MDA0159693.1"/>
    </source>
</evidence>
<dbReference type="Gene3D" id="1.10.1040.10">
    <property type="entry name" value="N-(1-d-carboxylethyl)-l-norvaline Dehydrogenase, domain 2"/>
    <property type="match status" value="1"/>
</dbReference>
<evidence type="ECO:0000259" key="1">
    <source>
        <dbReference type="Pfam" id="PF02558"/>
    </source>
</evidence>
<dbReference type="InterPro" id="IPR013328">
    <property type="entry name" value="6PGD_dom2"/>
</dbReference>
<feature type="domain" description="Ketopantoate reductase N-terminal" evidence="1">
    <location>
        <begin position="4"/>
        <end position="132"/>
    </location>
</feature>
<dbReference type="InterPro" id="IPR051402">
    <property type="entry name" value="KPR-Related"/>
</dbReference>
<reference evidence="3" key="1">
    <citation type="submission" date="2022-10" db="EMBL/GenBank/DDBJ databases">
        <title>The WGS of Solirubrobacter ginsenosidimutans DSM 21036.</title>
        <authorList>
            <person name="Jiang Z."/>
        </authorList>
    </citation>
    <scope>NUCLEOTIDE SEQUENCE</scope>
    <source>
        <strain evidence="3">DSM 21036</strain>
    </source>
</reference>
<dbReference type="AlphaFoldDB" id="A0A9X3MR62"/>
<feature type="domain" description="Ketopantoate reductase C-terminal" evidence="2">
    <location>
        <begin position="197"/>
        <end position="292"/>
    </location>
</feature>